<evidence type="ECO:0000259" key="3">
    <source>
        <dbReference type="PROSITE" id="PS50110"/>
    </source>
</evidence>
<keyword evidence="5" id="KW-1185">Reference proteome</keyword>
<proteinExistence type="predicted"/>
<name>A0A327K3W1_9BRAD</name>
<keyword evidence="1 2" id="KW-0597">Phosphoprotein</keyword>
<dbReference type="AlphaFoldDB" id="A0A327K3W1"/>
<gene>
    <name evidence="4" type="ORF">CH338_24915</name>
</gene>
<feature type="domain" description="Response regulatory" evidence="3">
    <location>
        <begin position="12"/>
        <end position="122"/>
    </location>
</feature>
<evidence type="ECO:0000313" key="4">
    <source>
        <dbReference type="EMBL" id="RAI32002.1"/>
    </source>
</evidence>
<evidence type="ECO:0000256" key="2">
    <source>
        <dbReference type="PROSITE-ProRule" id="PRU00169"/>
    </source>
</evidence>
<dbReference type="SMART" id="SM00448">
    <property type="entry name" value="REC"/>
    <property type="match status" value="1"/>
</dbReference>
<organism evidence="4 5">
    <name type="scientific">Rhodoplanes elegans</name>
    <dbReference type="NCBI Taxonomy" id="29408"/>
    <lineage>
        <taxon>Bacteria</taxon>
        <taxon>Pseudomonadati</taxon>
        <taxon>Pseudomonadota</taxon>
        <taxon>Alphaproteobacteria</taxon>
        <taxon>Hyphomicrobiales</taxon>
        <taxon>Nitrobacteraceae</taxon>
        <taxon>Rhodoplanes</taxon>
    </lineage>
</organism>
<comment type="caution">
    <text evidence="4">The sequence shown here is derived from an EMBL/GenBank/DDBJ whole genome shotgun (WGS) entry which is preliminary data.</text>
</comment>
<protein>
    <recommendedName>
        <fullName evidence="3">Response regulatory domain-containing protein</fullName>
    </recommendedName>
</protein>
<dbReference type="Pfam" id="PF00072">
    <property type="entry name" value="Response_reg"/>
    <property type="match status" value="1"/>
</dbReference>
<dbReference type="RefSeq" id="WP_111359754.1">
    <property type="nucleotide sequence ID" value="NZ_NHSK01000306.1"/>
</dbReference>
<accession>A0A327K3W1</accession>
<dbReference type="PROSITE" id="PS50110">
    <property type="entry name" value="RESPONSE_REGULATORY"/>
    <property type="match status" value="1"/>
</dbReference>
<dbReference type="InterPro" id="IPR001789">
    <property type="entry name" value="Sig_transdc_resp-reg_receiver"/>
</dbReference>
<evidence type="ECO:0000313" key="5">
    <source>
        <dbReference type="Proteomes" id="UP000248863"/>
    </source>
</evidence>
<dbReference type="PANTHER" id="PTHR44591:SF24">
    <property type="entry name" value="PROTEIN-GLUTAMATE METHYLESTERASE_PROTEIN-GLUTAMINE GLUTAMINASE 1"/>
    <property type="match status" value="1"/>
</dbReference>
<dbReference type="SUPFAM" id="SSF52172">
    <property type="entry name" value="CheY-like"/>
    <property type="match status" value="1"/>
</dbReference>
<dbReference type="OrthoDB" id="582170at2"/>
<sequence>MDKADAAADSKNILVVEDEIMIRMLLEDMLGDLGYTVAGAVGRIDDAIKLAKTGDFDMAILDVNLAGQTVSPVAEILEERGLPFVFATGYGERGLPEKFMNRPTLQKPFQQDNLSKILSQAFERAAVA</sequence>
<dbReference type="InterPro" id="IPR011006">
    <property type="entry name" value="CheY-like_superfamily"/>
</dbReference>
<evidence type="ECO:0000256" key="1">
    <source>
        <dbReference type="ARBA" id="ARBA00022553"/>
    </source>
</evidence>
<dbReference type="EMBL" id="NPEU01000458">
    <property type="protein sequence ID" value="RAI32002.1"/>
    <property type="molecule type" value="Genomic_DNA"/>
</dbReference>
<dbReference type="PANTHER" id="PTHR44591">
    <property type="entry name" value="STRESS RESPONSE REGULATOR PROTEIN 1"/>
    <property type="match status" value="1"/>
</dbReference>
<reference evidence="4 5" key="1">
    <citation type="submission" date="2017-07" db="EMBL/GenBank/DDBJ databases">
        <title>Draft Genome Sequences of Select Purple Nonsulfur Bacteria.</title>
        <authorList>
            <person name="Lasarre B."/>
            <person name="Mckinlay J.B."/>
        </authorList>
    </citation>
    <scope>NUCLEOTIDE SEQUENCE [LARGE SCALE GENOMIC DNA]</scope>
    <source>
        <strain evidence="4 5">DSM 11907</strain>
    </source>
</reference>
<feature type="modified residue" description="4-aspartylphosphate" evidence="2">
    <location>
        <position position="62"/>
    </location>
</feature>
<dbReference type="Gene3D" id="3.40.50.2300">
    <property type="match status" value="1"/>
</dbReference>
<dbReference type="GO" id="GO:0000160">
    <property type="term" value="P:phosphorelay signal transduction system"/>
    <property type="evidence" value="ECO:0007669"/>
    <property type="project" value="InterPro"/>
</dbReference>
<dbReference type="Proteomes" id="UP000248863">
    <property type="component" value="Unassembled WGS sequence"/>
</dbReference>
<dbReference type="InterPro" id="IPR050595">
    <property type="entry name" value="Bact_response_regulator"/>
</dbReference>